<dbReference type="SUPFAM" id="SSF68906">
    <property type="entry name" value="SAP domain"/>
    <property type="match status" value="1"/>
</dbReference>
<dbReference type="GO" id="GO:0043023">
    <property type="term" value="F:ribosomal large subunit binding"/>
    <property type="evidence" value="ECO:0007669"/>
    <property type="project" value="TreeGrafter"/>
</dbReference>
<keyword evidence="4" id="KW-1185">Reference proteome</keyword>
<dbReference type="PANTHER" id="PTHR21043:SF0">
    <property type="entry name" value="MITOCHONDRIAL ASSEMBLY OF RIBOSOMAL LARGE SUBUNIT PROTEIN 1"/>
    <property type="match status" value="1"/>
</dbReference>
<comment type="similarity">
    <text evidence="1">Belongs to the Iojap/RsfS family.</text>
</comment>
<evidence type="ECO:0000256" key="1">
    <source>
        <dbReference type="ARBA" id="ARBA00010574"/>
    </source>
</evidence>
<name>A0AAW1NYF6_9CHLO</name>
<dbReference type="InterPro" id="IPR036361">
    <property type="entry name" value="SAP_dom_sf"/>
</dbReference>
<dbReference type="AlphaFoldDB" id="A0AAW1NYF6"/>
<comment type="caution">
    <text evidence="3">The sequence shown here is derived from an EMBL/GenBank/DDBJ whole genome shotgun (WGS) entry which is preliminary data.</text>
</comment>
<accession>A0AAW1NYF6</accession>
<proteinExistence type="inferred from homology"/>
<dbReference type="InterPro" id="IPR004394">
    <property type="entry name" value="Iojap/RsfS/C7orf30"/>
</dbReference>
<dbReference type="Proteomes" id="UP001465755">
    <property type="component" value="Unassembled WGS sequence"/>
</dbReference>
<dbReference type="Pfam" id="PF02410">
    <property type="entry name" value="RsfS"/>
    <property type="match status" value="1"/>
</dbReference>
<evidence type="ECO:0000313" key="3">
    <source>
        <dbReference type="EMBL" id="KAK9799720.1"/>
    </source>
</evidence>
<dbReference type="EMBL" id="JALJOQ010000088">
    <property type="protein sequence ID" value="KAK9799720.1"/>
    <property type="molecule type" value="Genomic_DNA"/>
</dbReference>
<dbReference type="PROSITE" id="PS50800">
    <property type="entry name" value="SAP"/>
    <property type="match status" value="1"/>
</dbReference>
<dbReference type="PANTHER" id="PTHR21043">
    <property type="entry name" value="IOJAP SUPERFAMILY ORTHOLOG"/>
    <property type="match status" value="1"/>
</dbReference>
<gene>
    <name evidence="3" type="ORF">WJX73_004008</name>
</gene>
<reference evidence="3 4" key="1">
    <citation type="journal article" date="2024" name="Nat. Commun.">
        <title>Phylogenomics reveals the evolutionary origins of lichenization in chlorophyte algae.</title>
        <authorList>
            <person name="Puginier C."/>
            <person name="Libourel C."/>
            <person name="Otte J."/>
            <person name="Skaloud P."/>
            <person name="Haon M."/>
            <person name="Grisel S."/>
            <person name="Petersen M."/>
            <person name="Berrin J.G."/>
            <person name="Delaux P.M."/>
            <person name="Dal Grande F."/>
            <person name="Keller J."/>
        </authorList>
    </citation>
    <scope>NUCLEOTIDE SEQUENCE [LARGE SCALE GENOMIC DNA]</scope>
    <source>
        <strain evidence="3 4">SAG 2036</strain>
    </source>
</reference>
<feature type="domain" description="SAP" evidence="2">
    <location>
        <begin position="109"/>
        <end position="143"/>
    </location>
</feature>
<sequence length="324" mass="35685">MLQISRLHFLKQAATPASTARLVQALATLTAEAEPLSQLIWPPPGGAFVEHHPSLAGAARQEGVKEQASALEASRSLAPDGVQHLERNLLDSFNRAKSSERRSISRSILRQIPVIELRQELKAANLESAGLKEDLVTRILDHLPRSGPPAAPSTASALQPLQAGVQPKHGPDIIRRRTQSLTPPQQLENAMTRTQQIFDSPEQVAQILQDAHCDDVNLLDVRQSCDFTDYFIASTARSNEQLFSAANAVVHQSKLRRDAGQITNTAVLEGRKGSDWLVVDAGSIVVHVFMEAARRKYNLERRWTPGSQDSEAHLDFENMTLDDL</sequence>
<dbReference type="InterPro" id="IPR003034">
    <property type="entry name" value="SAP_dom"/>
</dbReference>
<dbReference type="InterPro" id="IPR043519">
    <property type="entry name" value="NT_sf"/>
</dbReference>
<dbReference type="GO" id="GO:0090071">
    <property type="term" value="P:negative regulation of ribosome biogenesis"/>
    <property type="evidence" value="ECO:0007669"/>
    <property type="project" value="TreeGrafter"/>
</dbReference>
<dbReference type="Pfam" id="PF02037">
    <property type="entry name" value="SAP"/>
    <property type="match status" value="1"/>
</dbReference>
<evidence type="ECO:0000313" key="4">
    <source>
        <dbReference type="Proteomes" id="UP001465755"/>
    </source>
</evidence>
<dbReference type="Gene3D" id="1.10.720.30">
    <property type="entry name" value="SAP domain"/>
    <property type="match status" value="1"/>
</dbReference>
<dbReference type="SMART" id="SM00513">
    <property type="entry name" value="SAP"/>
    <property type="match status" value="1"/>
</dbReference>
<dbReference type="GO" id="GO:0017148">
    <property type="term" value="P:negative regulation of translation"/>
    <property type="evidence" value="ECO:0007669"/>
    <property type="project" value="TreeGrafter"/>
</dbReference>
<dbReference type="HAMAP" id="MF_01477">
    <property type="entry name" value="Iojap_RsfS"/>
    <property type="match status" value="1"/>
</dbReference>
<protein>
    <recommendedName>
        <fullName evidence="2">SAP domain-containing protein</fullName>
    </recommendedName>
</protein>
<dbReference type="SUPFAM" id="SSF81301">
    <property type="entry name" value="Nucleotidyltransferase"/>
    <property type="match status" value="1"/>
</dbReference>
<dbReference type="NCBIfam" id="TIGR00090">
    <property type="entry name" value="rsfS_iojap_ybeB"/>
    <property type="match status" value="1"/>
</dbReference>
<dbReference type="Gene3D" id="3.30.460.10">
    <property type="entry name" value="Beta Polymerase, domain 2"/>
    <property type="match status" value="1"/>
</dbReference>
<evidence type="ECO:0000259" key="2">
    <source>
        <dbReference type="PROSITE" id="PS50800"/>
    </source>
</evidence>
<organism evidence="3 4">
    <name type="scientific">Symbiochloris irregularis</name>
    <dbReference type="NCBI Taxonomy" id="706552"/>
    <lineage>
        <taxon>Eukaryota</taxon>
        <taxon>Viridiplantae</taxon>
        <taxon>Chlorophyta</taxon>
        <taxon>core chlorophytes</taxon>
        <taxon>Trebouxiophyceae</taxon>
        <taxon>Trebouxiales</taxon>
        <taxon>Trebouxiaceae</taxon>
        <taxon>Symbiochloris</taxon>
    </lineage>
</organism>